<dbReference type="Gene3D" id="3.10.450.50">
    <property type="match status" value="1"/>
</dbReference>
<dbReference type="eggNOG" id="COG3631">
    <property type="taxonomic scope" value="Bacteria"/>
</dbReference>
<dbReference type="InterPro" id="IPR037401">
    <property type="entry name" value="SnoaL-like"/>
</dbReference>
<dbReference type="STRING" id="1192034.CAP_0575"/>
<evidence type="ECO:0000313" key="3">
    <source>
        <dbReference type="Proteomes" id="UP000019678"/>
    </source>
</evidence>
<dbReference type="SUPFAM" id="SSF54427">
    <property type="entry name" value="NTF2-like"/>
    <property type="match status" value="1"/>
</dbReference>
<dbReference type="OrthoDB" id="5517587at2"/>
<gene>
    <name evidence="2" type="ORF">CAP_0575</name>
</gene>
<proteinExistence type="predicted"/>
<dbReference type="InterPro" id="IPR032710">
    <property type="entry name" value="NTF2-like_dom_sf"/>
</dbReference>
<evidence type="ECO:0000259" key="1">
    <source>
        <dbReference type="Pfam" id="PF12680"/>
    </source>
</evidence>
<dbReference type="Proteomes" id="UP000019678">
    <property type="component" value="Unassembled WGS sequence"/>
</dbReference>
<comment type="caution">
    <text evidence="2">The sequence shown here is derived from an EMBL/GenBank/DDBJ whole genome shotgun (WGS) entry which is preliminary data.</text>
</comment>
<protein>
    <recommendedName>
        <fullName evidence="1">SnoaL-like domain-containing protein</fullName>
    </recommendedName>
</protein>
<sequence length="124" mass="13352">MNTSIIDIVNASQDALLAGNVERYLALFAEDVISAGPVSPPSRGRAALKHHVEALLAGFSSIRFVERQVFAVGRSAALRYSLEAESHSGKPVRLTGVDVFEIDEDSRIHRVTSYFDPAALTSPG</sequence>
<keyword evidence="3" id="KW-1185">Reference proteome</keyword>
<name>A0A017SV60_9BACT</name>
<evidence type="ECO:0000313" key="2">
    <source>
        <dbReference type="EMBL" id="EYF00485.1"/>
    </source>
</evidence>
<accession>A0A017SV60</accession>
<dbReference type="EMBL" id="ASRX01000109">
    <property type="protein sequence ID" value="EYF00485.1"/>
    <property type="molecule type" value="Genomic_DNA"/>
</dbReference>
<feature type="domain" description="SnoaL-like" evidence="1">
    <location>
        <begin position="13"/>
        <end position="110"/>
    </location>
</feature>
<dbReference type="Pfam" id="PF12680">
    <property type="entry name" value="SnoaL_2"/>
    <property type="match status" value="1"/>
</dbReference>
<organism evidence="2 3">
    <name type="scientific">Chondromyces apiculatus DSM 436</name>
    <dbReference type="NCBI Taxonomy" id="1192034"/>
    <lineage>
        <taxon>Bacteria</taxon>
        <taxon>Pseudomonadati</taxon>
        <taxon>Myxococcota</taxon>
        <taxon>Polyangia</taxon>
        <taxon>Polyangiales</taxon>
        <taxon>Polyangiaceae</taxon>
        <taxon>Chondromyces</taxon>
    </lineage>
</organism>
<reference evidence="2 3" key="1">
    <citation type="submission" date="2013-05" db="EMBL/GenBank/DDBJ databases">
        <title>Genome assembly of Chondromyces apiculatus DSM 436.</title>
        <authorList>
            <person name="Sharma G."/>
            <person name="Khatri I."/>
            <person name="Kaur C."/>
            <person name="Mayilraj S."/>
            <person name="Subramanian S."/>
        </authorList>
    </citation>
    <scope>NUCLEOTIDE SEQUENCE [LARGE SCALE GENOMIC DNA]</scope>
    <source>
        <strain evidence="2 3">DSM 436</strain>
    </source>
</reference>
<dbReference type="RefSeq" id="WP_044251250.1">
    <property type="nucleotide sequence ID" value="NZ_ASRX01000109.1"/>
</dbReference>
<dbReference type="AlphaFoldDB" id="A0A017SV60"/>